<keyword evidence="7 16" id="KW-0547">Nucleotide-binding</keyword>
<evidence type="ECO:0000256" key="4">
    <source>
        <dbReference type="ARBA" id="ARBA00022553"/>
    </source>
</evidence>
<dbReference type="Pfam" id="PF00069">
    <property type="entry name" value="Pkinase"/>
    <property type="match status" value="1"/>
</dbReference>
<feature type="region of interest" description="Disordered" evidence="18">
    <location>
        <begin position="338"/>
        <end position="368"/>
    </location>
</feature>
<feature type="binding site" evidence="16">
    <location>
        <position position="81"/>
    </location>
    <ligand>
        <name>ATP</name>
        <dbReference type="ChEBI" id="CHEBI:30616"/>
    </ligand>
</feature>
<name>A0A2I0UAW0_LIMLA</name>
<evidence type="ECO:0000256" key="2">
    <source>
        <dbReference type="ARBA" id="ARBA00012513"/>
    </source>
</evidence>
<dbReference type="InterPro" id="IPR008271">
    <property type="entry name" value="Ser/Thr_kinase_AS"/>
</dbReference>
<evidence type="ECO:0000256" key="8">
    <source>
        <dbReference type="ARBA" id="ARBA00022777"/>
    </source>
</evidence>
<evidence type="ECO:0000256" key="1">
    <source>
        <dbReference type="ARBA" id="ARBA00004123"/>
    </source>
</evidence>
<gene>
    <name evidence="20" type="ORF">llap_6503</name>
</gene>
<dbReference type="InterPro" id="IPR000719">
    <property type="entry name" value="Prot_kinase_dom"/>
</dbReference>
<feature type="compositionally biased region" description="Polar residues" evidence="18">
    <location>
        <begin position="338"/>
        <end position="354"/>
    </location>
</feature>
<dbReference type="AlphaFoldDB" id="A0A2I0UAW0"/>
<evidence type="ECO:0000256" key="11">
    <source>
        <dbReference type="ARBA" id="ARBA00047899"/>
    </source>
</evidence>
<dbReference type="SUPFAM" id="SSF56112">
    <property type="entry name" value="Protein kinase-like (PK-like)"/>
    <property type="match status" value="1"/>
</dbReference>
<evidence type="ECO:0000256" key="13">
    <source>
        <dbReference type="ARBA" id="ARBA00060827"/>
    </source>
</evidence>
<dbReference type="GO" id="GO:0043065">
    <property type="term" value="P:positive regulation of apoptotic process"/>
    <property type="evidence" value="ECO:0007669"/>
    <property type="project" value="TreeGrafter"/>
</dbReference>
<evidence type="ECO:0000256" key="14">
    <source>
        <dbReference type="ARBA" id="ARBA00069222"/>
    </source>
</evidence>
<comment type="catalytic activity">
    <reaction evidence="12">
        <text>L-seryl-[protein] + ATP = O-phospho-L-seryl-[protein] + ADP + H(+)</text>
        <dbReference type="Rhea" id="RHEA:17989"/>
        <dbReference type="Rhea" id="RHEA-COMP:9863"/>
        <dbReference type="Rhea" id="RHEA-COMP:11604"/>
        <dbReference type="ChEBI" id="CHEBI:15378"/>
        <dbReference type="ChEBI" id="CHEBI:29999"/>
        <dbReference type="ChEBI" id="CHEBI:30616"/>
        <dbReference type="ChEBI" id="CHEBI:83421"/>
        <dbReference type="ChEBI" id="CHEBI:456216"/>
        <dbReference type="EC" id="2.7.11.1"/>
    </reaction>
</comment>
<dbReference type="EMBL" id="KZ505925">
    <property type="protein sequence ID" value="PKU43196.1"/>
    <property type="molecule type" value="Genomic_DNA"/>
</dbReference>
<proteinExistence type="inferred from homology"/>
<dbReference type="GO" id="GO:0005524">
    <property type="term" value="F:ATP binding"/>
    <property type="evidence" value="ECO:0007669"/>
    <property type="project" value="UniProtKB-UniRule"/>
</dbReference>
<evidence type="ECO:0000256" key="10">
    <source>
        <dbReference type="ARBA" id="ARBA00023242"/>
    </source>
</evidence>
<evidence type="ECO:0000313" key="21">
    <source>
        <dbReference type="Proteomes" id="UP000233556"/>
    </source>
</evidence>
<keyword evidence="8 20" id="KW-0418">Kinase</keyword>
<dbReference type="PROSITE" id="PS00108">
    <property type="entry name" value="PROTEIN_KINASE_ST"/>
    <property type="match status" value="1"/>
</dbReference>
<dbReference type="CDD" id="cd14197">
    <property type="entry name" value="STKc_DRAK1"/>
    <property type="match status" value="1"/>
</dbReference>
<dbReference type="SMART" id="SM00220">
    <property type="entry name" value="S_TKc"/>
    <property type="match status" value="1"/>
</dbReference>
<evidence type="ECO:0000256" key="15">
    <source>
        <dbReference type="ARBA" id="ARBA00076112"/>
    </source>
</evidence>
<feature type="region of interest" description="Disordered" evidence="18">
    <location>
        <begin position="1"/>
        <end position="38"/>
    </location>
</feature>
<evidence type="ECO:0000256" key="9">
    <source>
        <dbReference type="ARBA" id="ARBA00022840"/>
    </source>
</evidence>
<evidence type="ECO:0000256" key="17">
    <source>
        <dbReference type="RuleBase" id="RU000304"/>
    </source>
</evidence>
<dbReference type="OrthoDB" id="504170at2759"/>
<evidence type="ECO:0000313" key="20">
    <source>
        <dbReference type="EMBL" id="PKU43196.1"/>
    </source>
</evidence>
<dbReference type="GO" id="GO:0004674">
    <property type="term" value="F:protein serine/threonine kinase activity"/>
    <property type="evidence" value="ECO:0007669"/>
    <property type="project" value="UniProtKB-KW"/>
</dbReference>
<evidence type="ECO:0000259" key="19">
    <source>
        <dbReference type="PROSITE" id="PS50011"/>
    </source>
</evidence>
<keyword evidence="6" id="KW-0053">Apoptosis</keyword>
<dbReference type="FunFam" id="1.10.510.10:FF:000369">
    <property type="entry name" value="Serine/threonine kinase 17a"/>
    <property type="match status" value="1"/>
</dbReference>
<dbReference type="PROSITE" id="PS50011">
    <property type="entry name" value="PROTEIN_KINASE_DOM"/>
    <property type="match status" value="1"/>
</dbReference>
<sequence>MSPEEKPPPSRSRGDRPPPPQPAPGRGRRRGGFLTEIRTPIRTEPFQERYSLSPGRELGRGKFAVVKKCIQKDTEREFAAKFMRKRRKGQDCRMEIIHEIAVLELAQCNLWVINLHEVYETATEMILVLEYAAGGEIFDQCVAEREEAFKEKDVKRLMRQILEGVSFLHRNNVVHLDLKPQNILLTSKSPLGDIKIVDFGLSRIMKSSEELREIMGTPEYVAPEILSYDPISTATDMWSIGVLAYVMLTGISPFLGDDKQETFLNISQMNISYSGEDFDLISESAVDFIKTLLVKKPDMLFSTGSKLEIPGLDRATAEECLQHPWLEQSDNPACRVWNKSTGGESSDVTQTDADSASEKSVDAEKAEEEESIVTEELIVVASYTLGQCRQSEKEKVTEQKAISKRFKFEEPLLQEIPGEFIY</sequence>
<keyword evidence="3 17" id="KW-0723">Serine/threonine-protein kinase</keyword>
<dbReference type="InterPro" id="IPR017441">
    <property type="entry name" value="Protein_kinase_ATP_BS"/>
</dbReference>
<dbReference type="Gene3D" id="3.30.200.20">
    <property type="entry name" value="Phosphorylase Kinase, domain 1"/>
    <property type="match status" value="1"/>
</dbReference>
<dbReference type="Proteomes" id="UP000233556">
    <property type="component" value="Unassembled WGS sequence"/>
</dbReference>
<feature type="domain" description="Protein kinase" evidence="19">
    <location>
        <begin position="52"/>
        <end position="326"/>
    </location>
</feature>
<organism evidence="20 21">
    <name type="scientific">Limosa lapponica baueri</name>
    <dbReference type="NCBI Taxonomy" id="1758121"/>
    <lineage>
        <taxon>Eukaryota</taxon>
        <taxon>Metazoa</taxon>
        <taxon>Chordata</taxon>
        <taxon>Craniata</taxon>
        <taxon>Vertebrata</taxon>
        <taxon>Euteleostomi</taxon>
        <taxon>Archelosauria</taxon>
        <taxon>Archosauria</taxon>
        <taxon>Dinosauria</taxon>
        <taxon>Saurischia</taxon>
        <taxon>Theropoda</taxon>
        <taxon>Coelurosauria</taxon>
        <taxon>Aves</taxon>
        <taxon>Neognathae</taxon>
        <taxon>Neoaves</taxon>
        <taxon>Charadriiformes</taxon>
        <taxon>Scolopacidae</taxon>
        <taxon>Limosa</taxon>
    </lineage>
</organism>
<dbReference type="Gene3D" id="1.10.510.10">
    <property type="entry name" value="Transferase(Phosphotransferase) domain 1"/>
    <property type="match status" value="1"/>
</dbReference>
<dbReference type="EC" id="2.7.11.1" evidence="2"/>
<dbReference type="GO" id="GO:0005634">
    <property type="term" value="C:nucleus"/>
    <property type="evidence" value="ECO:0007669"/>
    <property type="project" value="UniProtKB-SubCell"/>
</dbReference>
<keyword evidence="10" id="KW-0539">Nucleus</keyword>
<dbReference type="PROSITE" id="PS00107">
    <property type="entry name" value="PROTEIN_KINASE_ATP"/>
    <property type="match status" value="1"/>
</dbReference>
<evidence type="ECO:0000256" key="7">
    <source>
        <dbReference type="ARBA" id="ARBA00022741"/>
    </source>
</evidence>
<keyword evidence="9 16" id="KW-0067">ATP-binding</keyword>
<dbReference type="FunFam" id="3.30.200.20:FF:000175">
    <property type="entry name" value="Serine/threonine-protein kinase 17B"/>
    <property type="match status" value="1"/>
</dbReference>
<evidence type="ECO:0000256" key="16">
    <source>
        <dbReference type="PROSITE-ProRule" id="PRU10141"/>
    </source>
</evidence>
<comment type="catalytic activity">
    <reaction evidence="11">
        <text>L-threonyl-[protein] + ATP = O-phospho-L-threonyl-[protein] + ADP + H(+)</text>
        <dbReference type="Rhea" id="RHEA:46608"/>
        <dbReference type="Rhea" id="RHEA-COMP:11060"/>
        <dbReference type="Rhea" id="RHEA-COMP:11605"/>
        <dbReference type="ChEBI" id="CHEBI:15378"/>
        <dbReference type="ChEBI" id="CHEBI:30013"/>
        <dbReference type="ChEBI" id="CHEBI:30616"/>
        <dbReference type="ChEBI" id="CHEBI:61977"/>
        <dbReference type="ChEBI" id="CHEBI:456216"/>
        <dbReference type="EC" id="2.7.11.1"/>
    </reaction>
</comment>
<accession>A0A2I0UAW0</accession>
<dbReference type="InterPro" id="IPR011009">
    <property type="entry name" value="Kinase-like_dom_sf"/>
</dbReference>
<keyword evidence="21" id="KW-1185">Reference proteome</keyword>
<dbReference type="GO" id="GO:0006915">
    <property type="term" value="P:apoptotic process"/>
    <property type="evidence" value="ECO:0007669"/>
    <property type="project" value="UniProtKB-KW"/>
</dbReference>
<reference evidence="21" key="1">
    <citation type="submission" date="2017-11" db="EMBL/GenBank/DDBJ databases">
        <authorList>
            <person name="Lima N.C."/>
            <person name="Parody-Merino A.M."/>
            <person name="Battley P.F."/>
            <person name="Fidler A.E."/>
            <person name="Prosdocimi F."/>
        </authorList>
    </citation>
    <scope>NUCLEOTIDE SEQUENCE [LARGE SCALE GENOMIC DNA]</scope>
</reference>
<evidence type="ECO:0000256" key="5">
    <source>
        <dbReference type="ARBA" id="ARBA00022679"/>
    </source>
</evidence>
<evidence type="ECO:0000256" key="6">
    <source>
        <dbReference type="ARBA" id="ARBA00022703"/>
    </source>
</evidence>
<dbReference type="GO" id="GO:0035556">
    <property type="term" value="P:intracellular signal transduction"/>
    <property type="evidence" value="ECO:0007669"/>
    <property type="project" value="TreeGrafter"/>
</dbReference>
<evidence type="ECO:0000256" key="18">
    <source>
        <dbReference type="SAM" id="MobiDB-lite"/>
    </source>
</evidence>
<evidence type="ECO:0000256" key="12">
    <source>
        <dbReference type="ARBA" id="ARBA00048679"/>
    </source>
</evidence>
<comment type="subcellular location">
    <subcellularLocation>
        <location evidence="1">Nucleus</location>
    </subcellularLocation>
</comment>
<dbReference type="InterPro" id="IPR042704">
    <property type="entry name" value="DRAK1_STKc"/>
</dbReference>
<keyword evidence="5" id="KW-0808">Transferase</keyword>
<comment type="similarity">
    <text evidence="13">Belongs to the protein kinase superfamily. CAMK Ser/Thr protein kinase family. DAP kinase subfamily.</text>
</comment>
<feature type="compositionally biased region" description="Basic and acidic residues" evidence="18">
    <location>
        <begin position="1"/>
        <end position="16"/>
    </location>
</feature>
<dbReference type="PANTHER" id="PTHR24342:SF6">
    <property type="entry name" value="SERINE_THREONINE-PROTEIN KINASE 17A"/>
    <property type="match status" value="1"/>
</dbReference>
<evidence type="ECO:0000256" key="3">
    <source>
        <dbReference type="ARBA" id="ARBA00022527"/>
    </source>
</evidence>
<reference evidence="21" key="2">
    <citation type="submission" date="2017-12" db="EMBL/GenBank/DDBJ databases">
        <title>Genome sequence of the Bar-tailed Godwit (Limosa lapponica baueri).</title>
        <authorList>
            <person name="Lima N.C.B."/>
            <person name="Parody-Merino A.M."/>
            <person name="Battley P.F."/>
            <person name="Fidler A.E."/>
            <person name="Prosdocimi F."/>
        </authorList>
    </citation>
    <scope>NUCLEOTIDE SEQUENCE [LARGE SCALE GENOMIC DNA]</scope>
</reference>
<dbReference type="PANTHER" id="PTHR24342">
    <property type="entry name" value="SERINE/THREONINE-PROTEIN KINASE 17"/>
    <property type="match status" value="1"/>
</dbReference>
<protein>
    <recommendedName>
        <fullName evidence="14">Serine/threonine-protein kinase 17A</fullName>
        <ecNumber evidence="2">2.7.11.1</ecNumber>
    </recommendedName>
    <alternativeName>
        <fullName evidence="15">DAP kinase-related apoptosis-inducing protein kinase 1</fullName>
    </alternativeName>
</protein>
<keyword evidence="4" id="KW-0597">Phosphoprotein</keyword>